<evidence type="ECO:0000256" key="1">
    <source>
        <dbReference type="ARBA" id="ARBA00004442"/>
    </source>
</evidence>
<protein>
    <submittedName>
        <fullName evidence="4">TonB-dependent receptor</fullName>
    </submittedName>
</protein>
<dbReference type="Gene3D" id="2.40.170.20">
    <property type="entry name" value="TonB-dependent receptor, beta-barrel domain"/>
    <property type="match status" value="1"/>
</dbReference>
<feature type="non-terminal residue" evidence="4">
    <location>
        <position position="1"/>
    </location>
</feature>
<evidence type="ECO:0000256" key="2">
    <source>
        <dbReference type="ARBA" id="ARBA00023136"/>
    </source>
</evidence>
<dbReference type="PROSITE" id="PS01156">
    <property type="entry name" value="TONB_DEPENDENT_REC_2"/>
    <property type="match status" value="1"/>
</dbReference>
<keyword evidence="3" id="KW-0998">Cell outer membrane</keyword>
<keyword evidence="5" id="KW-1185">Reference proteome</keyword>
<proteinExistence type="predicted"/>
<comment type="caution">
    <text evidence="4">The sequence shown here is derived from an EMBL/GenBank/DDBJ whole genome shotgun (WGS) entry which is preliminary data.</text>
</comment>
<accession>A0ABU3CQI5</accession>
<evidence type="ECO:0000313" key="5">
    <source>
        <dbReference type="Proteomes" id="UP001248819"/>
    </source>
</evidence>
<keyword evidence="2" id="KW-0472">Membrane</keyword>
<dbReference type="InterPro" id="IPR010917">
    <property type="entry name" value="TonB_rcpt_CS"/>
</dbReference>
<evidence type="ECO:0000256" key="3">
    <source>
        <dbReference type="ARBA" id="ARBA00023237"/>
    </source>
</evidence>
<dbReference type="EMBL" id="JAVRHP010000001">
    <property type="protein sequence ID" value="MDT0648624.1"/>
    <property type="molecule type" value="Genomic_DNA"/>
</dbReference>
<name>A0ABU3CQI5_9FLAO</name>
<organism evidence="4 5">
    <name type="scientific">Autumnicola edwardsiae</name>
    <dbReference type="NCBI Taxonomy" id="3075594"/>
    <lineage>
        <taxon>Bacteria</taxon>
        <taxon>Pseudomonadati</taxon>
        <taxon>Bacteroidota</taxon>
        <taxon>Flavobacteriia</taxon>
        <taxon>Flavobacteriales</taxon>
        <taxon>Flavobacteriaceae</taxon>
        <taxon>Autumnicola</taxon>
    </lineage>
</organism>
<keyword evidence="4" id="KW-0675">Receptor</keyword>
<dbReference type="SUPFAM" id="SSF56935">
    <property type="entry name" value="Porins"/>
    <property type="match status" value="1"/>
</dbReference>
<evidence type="ECO:0000313" key="4">
    <source>
        <dbReference type="EMBL" id="MDT0648624.1"/>
    </source>
</evidence>
<sequence>KEGNDYVPLRHAAPVFGNTHLLWHKKRLKLDIYGEYNGEFEFEDLAPSEQSKEYLYAIDEKGNPYSPAWYTINLAARYKLSEHWNATASLENITNQLYRTYSSGISAAGRNFILALNYSF</sequence>
<dbReference type="InterPro" id="IPR036942">
    <property type="entry name" value="Beta-barrel_TonB_sf"/>
</dbReference>
<comment type="subcellular location">
    <subcellularLocation>
        <location evidence="1">Cell outer membrane</location>
    </subcellularLocation>
</comment>
<dbReference type="Proteomes" id="UP001248819">
    <property type="component" value="Unassembled WGS sequence"/>
</dbReference>
<gene>
    <name evidence="4" type="ORF">RM529_00610</name>
</gene>
<reference evidence="4 5" key="1">
    <citation type="submission" date="2023-09" db="EMBL/GenBank/DDBJ databases">
        <authorList>
            <person name="Rey-Velasco X."/>
        </authorList>
    </citation>
    <scope>NUCLEOTIDE SEQUENCE [LARGE SCALE GENOMIC DNA]</scope>
    <source>
        <strain evidence="4 5">F297</strain>
    </source>
</reference>